<organism evidence="2 3">
    <name type="scientific">Ceratodon purpureus</name>
    <name type="common">Fire moss</name>
    <name type="synonym">Dicranum purpureum</name>
    <dbReference type="NCBI Taxonomy" id="3225"/>
    <lineage>
        <taxon>Eukaryota</taxon>
        <taxon>Viridiplantae</taxon>
        <taxon>Streptophyta</taxon>
        <taxon>Embryophyta</taxon>
        <taxon>Bryophyta</taxon>
        <taxon>Bryophytina</taxon>
        <taxon>Bryopsida</taxon>
        <taxon>Dicranidae</taxon>
        <taxon>Pseudoditrichales</taxon>
        <taxon>Ditrichaceae</taxon>
        <taxon>Ceratodon</taxon>
    </lineage>
</organism>
<sequence length="121" mass="13454">MNLPSLQSSNNQPPNPPNSPTSLATDQSQPGTASTTSHPPELCQLRHHISHVKSATIPQDLADKFARITIMFGRITSVGRPYAFVRLWPAQPEEHEHSDNCIMIRIRIETQTSPDRNHSPA</sequence>
<dbReference type="EMBL" id="CM026424">
    <property type="protein sequence ID" value="KAG0581269.1"/>
    <property type="molecule type" value="Genomic_DNA"/>
</dbReference>
<gene>
    <name evidence="2" type="ORF">KC19_4G238200</name>
</gene>
<dbReference type="AlphaFoldDB" id="A0A8T0IEB9"/>
<accession>A0A8T0IEB9</accession>
<keyword evidence="3" id="KW-1185">Reference proteome</keyword>
<evidence type="ECO:0000313" key="2">
    <source>
        <dbReference type="EMBL" id="KAG0581269.1"/>
    </source>
</evidence>
<feature type="compositionally biased region" description="Polar residues" evidence="1">
    <location>
        <begin position="21"/>
        <end position="38"/>
    </location>
</feature>
<evidence type="ECO:0000256" key="1">
    <source>
        <dbReference type="SAM" id="MobiDB-lite"/>
    </source>
</evidence>
<evidence type="ECO:0000313" key="3">
    <source>
        <dbReference type="Proteomes" id="UP000822688"/>
    </source>
</evidence>
<comment type="caution">
    <text evidence="2">The sequence shown here is derived from an EMBL/GenBank/DDBJ whole genome shotgun (WGS) entry which is preliminary data.</text>
</comment>
<proteinExistence type="predicted"/>
<dbReference type="Proteomes" id="UP000822688">
    <property type="component" value="Chromosome 4"/>
</dbReference>
<name>A0A8T0IEB9_CERPU</name>
<feature type="compositionally biased region" description="Low complexity" evidence="1">
    <location>
        <begin position="1"/>
        <end position="12"/>
    </location>
</feature>
<reference evidence="2" key="1">
    <citation type="submission" date="2020-06" db="EMBL/GenBank/DDBJ databases">
        <title>WGS assembly of Ceratodon purpureus strain R40.</title>
        <authorList>
            <person name="Carey S.B."/>
            <person name="Jenkins J."/>
            <person name="Shu S."/>
            <person name="Lovell J.T."/>
            <person name="Sreedasyam A."/>
            <person name="Maumus F."/>
            <person name="Tiley G.P."/>
            <person name="Fernandez-Pozo N."/>
            <person name="Barry K."/>
            <person name="Chen C."/>
            <person name="Wang M."/>
            <person name="Lipzen A."/>
            <person name="Daum C."/>
            <person name="Saski C.A."/>
            <person name="Payton A.C."/>
            <person name="Mcbreen J.C."/>
            <person name="Conrad R.E."/>
            <person name="Kollar L.M."/>
            <person name="Olsson S."/>
            <person name="Huttunen S."/>
            <person name="Landis J.B."/>
            <person name="Wickett N.J."/>
            <person name="Johnson M.G."/>
            <person name="Rensing S.A."/>
            <person name="Grimwood J."/>
            <person name="Schmutz J."/>
            <person name="Mcdaniel S.F."/>
        </authorList>
    </citation>
    <scope>NUCLEOTIDE SEQUENCE</scope>
    <source>
        <strain evidence="2">R40</strain>
    </source>
</reference>
<feature type="region of interest" description="Disordered" evidence="1">
    <location>
        <begin position="1"/>
        <end position="41"/>
    </location>
</feature>
<protein>
    <submittedName>
        <fullName evidence="2">Uncharacterized protein</fullName>
    </submittedName>
</protein>